<evidence type="ECO:0000313" key="3">
    <source>
        <dbReference type="Proteomes" id="UP000194606"/>
    </source>
</evidence>
<dbReference type="Pfam" id="PF02371">
    <property type="entry name" value="Transposase_20"/>
    <property type="match status" value="1"/>
</dbReference>
<proteinExistence type="predicted"/>
<name>A0A252CAJ3_9LACT</name>
<dbReference type="Proteomes" id="UP000194606">
    <property type="component" value="Unassembled WGS sequence"/>
</dbReference>
<dbReference type="GO" id="GO:0003677">
    <property type="term" value="F:DNA binding"/>
    <property type="evidence" value="ECO:0007669"/>
    <property type="project" value="InterPro"/>
</dbReference>
<gene>
    <name evidence="2" type="ORF">BZZ03_11035</name>
</gene>
<sequence>MQTKQINKVQEQINTLMAEIESPITSITGIGQRLGAIILAEIKNIHNFKTPSQLQAFAGLEPSIYQSGTMDVTGRMVKRSSCDQEINTYHLLPSQNELVF</sequence>
<dbReference type="AlphaFoldDB" id="A0A252CAJ3"/>
<dbReference type="GO" id="GO:0006313">
    <property type="term" value="P:DNA transposition"/>
    <property type="evidence" value="ECO:0007669"/>
    <property type="project" value="InterPro"/>
</dbReference>
<organism evidence="2 3">
    <name type="scientific">Lactococcus petauri</name>
    <dbReference type="NCBI Taxonomy" id="1940789"/>
    <lineage>
        <taxon>Bacteria</taxon>
        <taxon>Bacillati</taxon>
        <taxon>Bacillota</taxon>
        <taxon>Bacilli</taxon>
        <taxon>Lactobacillales</taxon>
        <taxon>Streptococcaceae</taxon>
        <taxon>Lactococcus</taxon>
    </lineage>
</organism>
<dbReference type="PANTHER" id="PTHR33055:SF15">
    <property type="entry name" value="TRANSPOSASE-RELATED"/>
    <property type="match status" value="1"/>
</dbReference>
<dbReference type="GO" id="GO:0004803">
    <property type="term" value="F:transposase activity"/>
    <property type="evidence" value="ECO:0007669"/>
    <property type="project" value="InterPro"/>
</dbReference>
<comment type="caution">
    <text evidence="2">The sequence shown here is derived from an EMBL/GenBank/DDBJ whole genome shotgun (WGS) entry which is preliminary data.</text>
</comment>
<feature type="domain" description="Transposase IS116/IS110/IS902 C-terminal" evidence="1">
    <location>
        <begin position="24"/>
        <end position="79"/>
    </location>
</feature>
<evidence type="ECO:0000259" key="1">
    <source>
        <dbReference type="Pfam" id="PF02371"/>
    </source>
</evidence>
<dbReference type="EMBL" id="MUIZ01000012">
    <property type="protein sequence ID" value="OUK02799.1"/>
    <property type="molecule type" value="Genomic_DNA"/>
</dbReference>
<dbReference type="PANTHER" id="PTHR33055">
    <property type="entry name" value="TRANSPOSASE FOR INSERTION SEQUENCE ELEMENT IS1111A"/>
    <property type="match status" value="1"/>
</dbReference>
<reference evidence="2 3" key="1">
    <citation type="submission" date="2017-02" db="EMBL/GenBank/DDBJ databases">
        <authorList>
            <person name="Peterson S.W."/>
        </authorList>
    </citation>
    <scope>NUCLEOTIDE SEQUENCE [LARGE SCALE GENOMIC DNA]</scope>
    <source>
        <strain evidence="2">159469</strain>
    </source>
</reference>
<accession>A0A252CAJ3</accession>
<dbReference type="InterPro" id="IPR003346">
    <property type="entry name" value="Transposase_20"/>
</dbReference>
<protein>
    <recommendedName>
        <fullName evidence="1">Transposase IS116/IS110/IS902 C-terminal domain-containing protein</fullName>
    </recommendedName>
</protein>
<dbReference type="InterPro" id="IPR047650">
    <property type="entry name" value="Transpos_IS110"/>
</dbReference>
<evidence type="ECO:0000313" key="2">
    <source>
        <dbReference type="EMBL" id="OUK02799.1"/>
    </source>
</evidence>